<dbReference type="EMBL" id="GG692399">
    <property type="protein sequence ID" value="EER32164.1"/>
    <property type="molecule type" value="Genomic_DNA"/>
</dbReference>
<evidence type="ECO:0000313" key="8">
    <source>
        <dbReference type="Proteomes" id="UP000002037"/>
    </source>
</evidence>
<dbReference type="RefSeq" id="XP_002549538.1">
    <property type="nucleotide sequence ID" value="XM_002549492.1"/>
</dbReference>
<dbReference type="AlphaFoldDB" id="C5MDT3"/>
<evidence type="ECO:0000256" key="6">
    <source>
        <dbReference type="ARBA" id="ARBA00024238"/>
    </source>
</evidence>
<evidence type="ECO:0000256" key="2">
    <source>
        <dbReference type="ARBA" id="ARBA00022614"/>
    </source>
</evidence>
<dbReference type="GeneID" id="8301461"/>
<dbReference type="InterPro" id="IPR044640">
    <property type="entry name" value="RU2A"/>
</dbReference>
<evidence type="ECO:0000256" key="4">
    <source>
        <dbReference type="ARBA" id="ARBA00023242"/>
    </source>
</evidence>
<protein>
    <recommendedName>
        <fullName evidence="6">U2 small nuclear ribonucleoprotein A'</fullName>
    </recommendedName>
</protein>
<dbReference type="eggNOG" id="KOG1644">
    <property type="taxonomic scope" value="Eukaryota"/>
</dbReference>
<keyword evidence="3" id="KW-0677">Repeat</keyword>
<comment type="similarity">
    <text evidence="5">Belongs to the U2 small nuclear ribonucleoprotein A family.</text>
</comment>
<evidence type="ECO:0000256" key="5">
    <source>
        <dbReference type="ARBA" id="ARBA00024196"/>
    </source>
</evidence>
<dbReference type="GO" id="GO:0005686">
    <property type="term" value="C:U2 snRNP"/>
    <property type="evidence" value="ECO:0007669"/>
    <property type="project" value="TreeGrafter"/>
</dbReference>
<evidence type="ECO:0000256" key="1">
    <source>
        <dbReference type="ARBA" id="ARBA00004123"/>
    </source>
</evidence>
<evidence type="ECO:0000313" key="7">
    <source>
        <dbReference type="EMBL" id="EER32164.1"/>
    </source>
</evidence>
<keyword evidence="8" id="KW-1185">Reference proteome</keyword>
<dbReference type="GO" id="GO:0030620">
    <property type="term" value="F:U2 snRNA binding"/>
    <property type="evidence" value="ECO:0007669"/>
    <property type="project" value="InterPro"/>
</dbReference>
<dbReference type="PANTHER" id="PTHR10552">
    <property type="entry name" value="U2 SMALL NUCLEAR RIBONUCLEOPROTEIN A"/>
    <property type="match status" value="1"/>
</dbReference>
<comment type="subcellular location">
    <subcellularLocation>
        <location evidence="1">Nucleus</location>
    </subcellularLocation>
</comment>
<dbReference type="InterPro" id="IPR032675">
    <property type="entry name" value="LRR_dom_sf"/>
</dbReference>
<dbReference type="HOGENOM" id="CLU_061027_3_0_1"/>
<dbReference type="Pfam" id="PF14580">
    <property type="entry name" value="LRR_9"/>
    <property type="match status" value="1"/>
</dbReference>
<dbReference type="InterPro" id="IPR001611">
    <property type="entry name" value="Leu-rich_rpt"/>
</dbReference>
<dbReference type="GO" id="GO:0000398">
    <property type="term" value="P:mRNA splicing, via spliceosome"/>
    <property type="evidence" value="ECO:0007669"/>
    <property type="project" value="InterPro"/>
</dbReference>
<sequence>MRLTSQQINDARIILNPEGRLTILLRDLGITEVGNLSITKDQYEVIDLSNNELIKLSNIPSRFKKLEVLLLSNNNISYIDENTFPSDNQIKSITLYNNNIYKFQPLFKDKFPKLETLVLTGNPITELENYRLFVIWLIPSLKVLDFKKIKQAERVQAEELFGTDHAVFNNEASKLLNATGVTTNTTNISDRQVDNVVKKLTEKEKQELLNKLEIATSIEEIEKIENALKNGIV</sequence>
<keyword evidence="4" id="KW-0539">Nucleus</keyword>
<name>C5MDT3_CANTT</name>
<dbReference type="PROSITE" id="PS51450">
    <property type="entry name" value="LRR"/>
    <property type="match status" value="2"/>
</dbReference>
<gene>
    <name evidence="7" type="ORF">CTRG_03835</name>
</gene>
<dbReference type="Gene3D" id="3.80.10.10">
    <property type="entry name" value="Ribonuclease Inhibitor"/>
    <property type="match status" value="1"/>
</dbReference>
<accession>C5MDT3</accession>
<organism evidence="7 8">
    <name type="scientific">Candida tropicalis (strain ATCC MYA-3404 / T1)</name>
    <name type="common">Yeast</name>
    <dbReference type="NCBI Taxonomy" id="294747"/>
    <lineage>
        <taxon>Eukaryota</taxon>
        <taxon>Fungi</taxon>
        <taxon>Dikarya</taxon>
        <taxon>Ascomycota</taxon>
        <taxon>Saccharomycotina</taxon>
        <taxon>Pichiomycetes</taxon>
        <taxon>Debaryomycetaceae</taxon>
        <taxon>Candida/Lodderomyces clade</taxon>
        <taxon>Candida</taxon>
    </lineage>
</organism>
<dbReference type="VEuPathDB" id="FungiDB:CTRG_03835"/>
<dbReference type="PANTHER" id="PTHR10552:SF6">
    <property type="entry name" value="U2 SMALL NUCLEAR RIBONUCLEOPROTEIN A"/>
    <property type="match status" value="1"/>
</dbReference>
<evidence type="ECO:0000256" key="3">
    <source>
        <dbReference type="ARBA" id="ARBA00022737"/>
    </source>
</evidence>
<dbReference type="Proteomes" id="UP000002037">
    <property type="component" value="Unassembled WGS sequence"/>
</dbReference>
<dbReference type="OrthoDB" id="433501at2759"/>
<keyword evidence="2" id="KW-0433">Leucine-rich repeat</keyword>
<dbReference type="STRING" id="294747.C5MDT3"/>
<proteinExistence type="inferred from homology"/>
<dbReference type="SUPFAM" id="SSF52058">
    <property type="entry name" value="L domain-like"/>
    <property type="match status" value="1"/>
</dbReference>
<reference evidence="7 8" key="1">
    <citation type="journal article" date="2009" name="Nature">
        <title>Evolution of pathogenicity and sexual reproduction in eight Candida genomes.</title>
        <authorList>
            <person name="Butler G."/>
            <person name="Rasmussen M.D."/>
            <person name="Lin M.F."/>
            <person name="Santos M.A."/>
            <person name="Sakthikumar S."/>
            <person name="Munro C.A."/>
            <person name="Rheinbay E."/>
            <person name="Grabherr M."/>
            <person name="Forche A."/>
            <person name="Reedy J.L."/>
            <person name="Agrafioti I."/>
            <person name="Arnaud M.B."/>
            <person name="Bates S."/>
            <person name="Brown A.J."/>
            <person name="Brunke S."/>
            <person name="Costanzo M.C."/>
            <person name="Fitzpatrick D.A."/>
            <person name="de Groot P.W."/>
            <person name="Harris D."/>
            <person name="Hoyer L.L."/>
            <person name="Hube B."/>
            <person name="Klis F.M."/>
            <person name="Kodira C."/>
            <person name="Lennard N."/>
            <person name="Logue M.E."/>
            <person name="Martin R."/>
            <person name="Neiman A.M."/>
            <person name="Nikolaou E."/>
            <person name="Quail M.A."/>
            <person name="Quinn J."/>
            <person name="Santos M.C."/>
            <person name="Schmitzberger F.F."/>
            <person name="Sherlock G."/>
            <person name="Shah P."/>
            <person name="Silverstein K.A."/>
            <person name="Skrzypek M.S."/>
            <person name="Soll D."/>
            <person name="Staggs R."/>
            <person name="Stansfield I."/>
            <person name="Stumpf M.P."/>
            <person name="Sudbery P.E."/>
            <person name="Srikantha T."/>
            <person name="Zeng Q."/>
            <person name="Berman J."/>
            <person name="Berriman M."/>
            <person name="Heitman J."/>
            <person name="Gow N.A."/>
            <person name="Lorenz M.C."/>
            <person name="Birren B.W."/>
            <person name="Kellis M."/>
            <person name="Cuomo C.A."/>
        </authorList>
    </citation>
    <scope>NUCLEOTIDE SEQUENCE [LARGE SCALE GENOMIC DNA]</scope>
    <source>
        <strain evidence="8">ATCC MYA-3404 / T1</strain>
    </source>
</reference>
<dbReference type="KEGG" id="ctp:CTRG_03835"/>